<evidence type="ECO:0000256" key="16">
    <source>
        <dbReference type="PIRNR" id="PIRNR003383"/>
    </source>
</evidence>
<dbReference type="InterPro" id="IPR014000">
    <property type="entry name" value="PPV_DNA_helicase_E1_N"/>
</dbReference>
<dbReference type="GO" id="GO:0003677">
    <property type="term" value="F:DNA binding"/>
    <property type="evidence" value="ECO:0007669"/>
    <property type="project" value="UniProtKB-UniRule"/>
</dbReference>
<keyword evidence="3 15" id="KW-0597">Phosphoprotein</keyword>
<comment type="catalytic activity">
    <reaction evidence="13 15 16">
        <text>ATP + H2O = ADP + phosphate + H(+)</text>
        <dbReference type="Rhea" id="RHEA:13065"/>
        <dbReference type="ChEBI" id="CHEBI:15377"/>
        <dbReference type="ChEBI" id="CHEBI:15378"/>
        <dbReference type="ChEBI" id="CHEBI:30616"/>
        <dbReference type="ChEBI" id="CHEBI:43474"/>
        <dbReference type="ChEBI" id="CHEBI:456216"/>
        <dbReference type="EC" id="5.6.2.4"/>
    </reaction>
</comment>
<feature type="cross-link" description="Glycyl lysine isopeptide (Lys-Gly) (interchain with G-Cter in SUMO)" evidence="15">
    <location>
        <position position="513"/>
    </location>
</feature>
<evidence type="ECO:0000256" key="11">
    <source>
        <dbReference type="ARBA" id="ARBA00023235"/>
    </source>
</evidence>
<dbReference type="PIRSF" id="PIRSF003383">
    <property type="entry name" value="Rep_E1_papillomaV"/>
    <property type="match status" value="1"/>
</dbReference>
<evidence type="ECO:0000256" key="5">
    <source>
        <dbReference type="ARBA" id="ARBA00022705"/>
    </source>
</evidence>
<dbReference type="Gene3D" id="3.40.50.300">
    <property type="entry name" value="P-loop containing nucleotide triphosphate hydrolases"/>
    <property type="match status" value="1"/>
</dbReference>
<keyword evidence="6 15" id="KW-0547">Nucleotide-binding</keyword>
<reference evidence="18" key="1">
    <citation type="journal article" date="2018" name="Nat. Med.">
        <title>Expanded skin virome in DOCK8-deficient patients.</title>
        <authorList>
            <consortium name="NISC Comparative Sequencing Program"/>
            <person name="Tirosh O."/>
            <person name="Conlan S."/>
            <person name="Deming C."/>
            <person name="Lee-Lin S.Q."/>
            <person name="Huang X."/>
            <person name="Su H.C."/>
            <person name="Freeman A.F."/>
            <person name="Segre J.A."/>
            <person name="Kong H.H."/>
        </authorList>
    </citation>
    <scope>NUCLEOTIDE SEQUENCE</scope>
    <source>
        <strain evidence="18">HPV-mSK_045</strain>
    </source>
</reference>
<name>A0A386H7A2_9PAPI</name>
<evidence type="ECO:0000256" key="8">
    <source>
        <dbReference type="ARBA" id="ARBA00022806"/>
    </source>
</evidence>
<keyword evidence="4 15" id="KW-1048">Host nucleus</keyword>
<evidence type="ECO:0000256" key="1">
    <source>
        <dbReference type="ARBA" id="ARBA00004147"/>
    </source>
</evidence>
<comment type="function">
    <text evidence="14 15">ATP-dependent DNA 3'-5' helicase required for initiation of viral DNA replication. It forms a complex with the viral E2 protein. The E1-E2 complex binds to the replication origin which contains binding sites for both proteins. During the initial step, a dimer of E1 interacts with a dimer of protein E2 leading to a complex that binds the viral origin of replication with high specificity. Then, a second dimer of E1 displaces the E2 dimer in an ATP-dependent manner to form the E1 tetramer. Following this, two E1 monomers are added to each half of the site, which results in the formation of two E1 trimers on the viral ori. Subsequently, two hexamers will be created. The double hexamer acts as a bi-directional helicase machinery and unwinds the viral DNA and then recruits the host DNA polymerase to start replication.</text>
</comment>
<comment type="caution">
    <text evidence="15">Lacks conserved residue(s) required for the propagation of feature annotation.</text>
</comment>
<evidence type="ECO:0000256" key="15">
    <source>
        <dbReference type="HAMAP-Rule" id="MF_04000"/>
    </source>
</evidence>
<keyword evidence="9 15" id="KW-0067">ATP-binding</keyword>
<dbReference type="InterPro" id="IPR001177">
    <property type="entry name" value="PPV_DNA_helicase_E1_C"/>
</dbReference>
<comment type="subcellular location">
    <subcellularLocation>
        <location evidence="1 15">Host nucleus</location>
    </subcellularLocation>
</comment>
<accession>A0A386H7A2</accession>
<comment type="similarity">
    <text evidence="15 16">Belongs to the papillomaviridae E1 protein family.</text>
</comment>
<evidence type="ECO:0000256" key="12">
    <source>
        <dbReference type="ARBA" id="ARBA00034617"/>
    </source>
</evidence>
<dbReference type="GO" id="GO:0005524">
    <property type="term" value="F:ATP binding"/>
    <property type="evidence" value="ECO:0007669"/>
    <property type="project" value="UniProtKB-UniRule"/>
</dbReference>
<keyword evidence="7 15" id="KW-0378">Hydrolase</keyword>
<dbReference type="EMBL" id="MH972558">
    <property type="protein sequence ID" value="AYD41504.1"/>
    <property type="molecule type" value="Genomic_DNA"/>
</dbReference>
<dbReference type="Gene3D" id="1.10.10.510">
    <property type="entry name" value="Zinc finger, large T-antigen D1 domain"/>
    <property type="match status" value="1"/>
</dbReference>
<evidence type="ECO:0000256" key="3">
    <source>
        <dbReference type="ARBA" id="ARBA00022553"/>
    </source>
</evidence>
<feature type="short sequence motif" description="Nuclear localization signal" evidence="15">
    <location>
        <begin position="79"/>
        <end position="81"/>
    </location>
</feature>
<comment type="subunit">
    <text evidence="15">Can form hexamers. Interacts with E2 protein; this interaction increases E1 DNA binding specificity. Interacts with host DNA polymerase subunit POLA2. Interacts with host single stranded DNA-binding protein RPA1. Interacts with host TOP1; this interaction stimulates the enzymatic activity of TOP1.</text>
</comment>
<dbReference type="GO" id="GO:0042025">
    <property type="term" value="C:host cell nucleus"/>
    <property type="evidence" value="ECO:0007669"/>
    <property type="project" value="UniProtKB-SubCell"/>
</dbReference>
<gene>
    <name evidence="15" type="primary">E1</name>
</gene>
<dbReference type="SUPFAM" id="SSF52540">
    <property type="entry name" value="P-loop containing nucleoside triphosphate hydrolases"/>
    <property type="match status" value="1"/>
</dbReference>
<keyword evidence="10 15" id="KW-0238">DNA-binding</keyword>
<protein>
    <recommendedName>
        <fullName evidence="15 16">Replication protein E1</fullName>
        <ecNumber evidence="15 16">5.6.2.4</ecNumber>
    </recommendedName>
    <alternativeName>
        <fullName evidence="15">ATP-dependent helicase E1</fullName>
    </alternativeName>
    <alternativeName>
        <fullName evidence="15">DNA 3'-5' helicase E1</fullName>
    </alternativeName>
</protein>
<dbReference type="PROSITE" id="PS51206">
    <property type="entry name" value="SF3_HELICASE_1"/>
    <property type="match status" value="1"/>
</dbReference>
<comment type="function">
    <text evidence="16">ATP-dependent DNA helicase required for initiation of viral DNA replication. It forms a complex with the viral E2 protein. The E1-E2 complex binds to the replication origin which contains binding sites for both proteins.</text>
</comment>
<feature type="modified residue" description="Phosphoserine; by host" evidence="15">
    <location>
        <position position="89"/>
    </location>
</feature>
<dbReference type="GO" id="GO:0006260">
    <property type="term" value="P:DNA replication"/>
    <property type="evidence" value="ECO:0007669"/>
    <property type="project" value="UniProtKB-UniRule"/>
</dbReference>
<dbReference type="InterPro" id="IPR046935">
    <property type="entry name" value="PPV_E1_DBD_sf"/>
</dbReference>
<feature type="short sequence motif" description="Nuclear export signal" evidence="15">
    <location>
        <begin position="93"/>
        <end position="102"/>
    </location>
</feature>
<evidence type="ECO:0000256" key="7">
    <source>
        <dbReference type="ARBA" id="ARBA00022801"/>
    </source>
</evidence>
<comment type="catalytic activity">
    <reaction evidence="12 15">
        <text>Couples ATP hydrolysis with the unwinding of duplex DNA by translocating in the 3'-5' direction.</text>
        <dbReference type="EC" id="5.6.2.4"/>
    </reaction>
</comment>
<evidence type="ECO:0000256" key="13">
    <source>
        <dbReference type="ARBA" id="ARBA00048988"/>
    </source>
</evidence>
<dbReference type="InterPro" id="IPR037102">
    <property type="entry name" value="Znf_lg_T-Ag_D1_dom_sf"/>
</dbReference>
<dbReference type="Pfam" id="PF00519">
    <property type="entry name" value="PPV_E1_C"/>
    <property type="match status" value="1"/>
</dbReference>
<keyword evidence="15" id="KW-1017">Isopeptide bond</keyword>
<sequence length="605" mass="69038">MGDHDKGTKFALEGASHWFIEEAECLDSLESIEDLFEGSTDGSDISNLLDDAECNQGNSLALFNEKVTEDCNYAITALKRKYVRSPEQSISELSPRLEAIRISPQKNIKRRLFEDSGIAEDEVENSVERVGKSTEIVGGVSTDSTNSYVENLNLLNSSNYKIILYSKCKDKYGMSFAELTRTFKSDRTCAENWIVYAHNIRTELLEASKIHLQTHCEFVQLIEIDFDGLFCLLFKSAKNRETVTKLFCNLLSCSGNQLLSDPPRIRSPPVAIYFYQRAFGSACFKHGDFPNWIKKQTLLSHESAATSDTFDLSQMIQFAYDNNLTDEPSIAYKYAMQADHDPNAAAFLKHNSQAKFVRDTCSMVRYYKRHEMKELSMSAWIWKCCSECGEDGDWKVIAKFFKYQQVNLVSFLTALRSFLKGIPKKQCLVFYGPSDTGKSYFCNSLIQFVKGRVISIMNKSSTFWLQPLLEGKMGFLDDCTISGWYYLDSNMRGALDGNYVCIDSKHKAPAQIKLPPMLITTNVYLEEDESLKYLRSRLQLFHFPHKFPLTEDGSVVYEITNETWKSFFRKLAIQIDLTPPEDLQDESGRFDKALRCTAGQNNDFV</sequence>
<dbReference type="InterPro" id="IPR046832">
    <property type="entry name" value="PPV_E1_DBD"/>
</dbReference>
<feature type="domain" description="SF3 helicase" evidence="17">
    <location>
        <begin position="406"/>
        <end position="556"/>
    </location>
</feature>
<dbReference type="InterPro" id="IPR014015">
    <property type="entry name" value="Helicase_SF3_DNA-vir"/>
</dbReference>
<dbReference type="InterPro" id="IPR016393">
    <property type="entry name" value="Rep_E1_papillomaV"/>
</dbReference>
<keyword evidence="5 15" id="KW-0235">DNA replication</keyword>
<keyword evidence="2 15" id="KW-0244">Early protein</keyword>
<keyword evidence="15" id="KW-0832">Ubl conjugation</keyword>
<comment type="PTM">
    <text evidence="15">Sumoylated.</text>
</comment>
<dbReference type="Pfam" id="PF20450">
    <property type="entry name" value="PPV_E1_DBD"/>
    <property type="match status" value="1"/>
</dbReference>
<dbReference type="Gene3D" id="3.40.1310.10">
    <property type="match status" value="1"/>
</dbReference>
<dbReference type="HAMAP" id="MF_04000">
    <property type="entry name" value="PPV_E1"/>
    <property type="match status" value="1"/>
</dbReference>
<evidence type="ECO:0000256" key="4">
    <source>
        <dbReference type="ARBA" id="ARBA00022562"/>
    </source>
</evidence>
<feature type="modified residue" description="Phosphoserine; by host" evidence="15">
    <location>
        <position position="85"/>
    </location>
</feature>
<evidence type="ECO:0000256" key="10">
    <source>
        <dbReference type="ARBA" id="ARBA00023125"/>
    </source>
</evidence>
<proteinExistence type="inferred from homology"/>
<evidence type="ECO:0000256" key="2">
    <source>
        <dbReference type="ARBA" id="ARBA00022518"/>
    </source>
</evidence>
<evidence type="ECO:0000259" key="17">
    <source>
        <dbReference type="PROSITE" id="PS51206"/>
    </source>
</evidence>
<organism evidence="18">
    <name type="scientific">Human papillomavirus</name>
    <dbReference type="NCBI Taxonomy" id="10566"/>
    <lineage>
        <taxon>Viruses</taxon>
        <taxon>Monodnaviria</taxon>
        <taxon>Shotokuvirae</taxon>
        <taxon>Cossaviricota</taxon>
        <taxon>Papovaviricetes</taxon>
        <taxon>Zurhausenvirales</taxon>
        <taxon>Papillomaviridae</taxon>
    </lineage>
</organism>
<feature type="modified residue" description="Phosphoserine; by host" evidence="15">
    <location>
        <position position="94"/>
    </location>
</feature>
<feature type="binding site" evidence="15">
    <location>
        <begin position="432"/>
        <end position="439"/>
    </location>
    <ligand>
        <name>ATP</name>
        <dbReference type="ChEBI" id="CHEBI:30616"/>
    </ligand>
</feature>
<comment type="PTM">
    <text evidence="15">Phosphorylated.</text>
</comment>
<dbReference type="GO" id="GO:0016887">
    <property type="term" value="F:ATP hydrolysis activity"/>
    <property type="evidence" value="ECO:0007669"/>
    <property type="project" value="RHEA"/>
</dbReference>
<evidence type="ECO:0000313" key="18">
    <source>
        <dbReference type="EMBL" id="AYD41504.1"/>
    </source>
</evidence>
<evidence type="ECO:0000256" key="14">
    <source>
        <dbReference type="ARBA" id="ARBA00093297"/>
    </source>
</evidence>
<evidence type="ECO:0000256" key="9">
    <source>
        <dbReference type="ARBA" id="ARBA00022840"/>
    </source>
</evidence>
<dbReference type="Pfam" id="PF00524">
    <property type="entry name" value="PPV_E1_N"/>
    <property type="match status" value="1"/>
</dbReference>
<dbReference type="GO" id="GO:0043138">
    <property type="term" value="F:3'-5' DNA helicase activity"/>
    <property type="evidence" value="ECO:0007669"/>
    <property type="project" value="UniProtKB-UniRule"/>
</dbReference>
<evidence type="ECO:0000256" key="6">
    <source>
        <dbReference type="ARBA" id="ARBA00022741"/>
    </source>
</evidence>
<keyword evidence="8 15" id="KW-0347">Helicase</keyword>
<dbReference type="EC" id="5.6.2.4" evidence="15 16"/>
<dbReference type="InterPro" id="IPR027417">
    <property type="entry name" value="P-loop_NTPase"/>
</dbReference>
<dbReference type="SUPFAM" id="SSF55464">
    <property type="entry name" value="Origin of replication-binding domain, RBD-like"/>
    <property type="match status" value="1"/>
</dbReference>
<keyword evidence="11 15" id="KW-0413">Isomerase</keyword>